<dbReference type="PANTHER" id="PTHR46159:SF15">
    <property type="entry name" value="CRC DOMAIN-CONTAINING PROTEIN"/>
    <property type="match status" value="1"/>
</dbReference>
<reference evidence="6 7" key="1">
    <citation type="submission" date="2018-10" db="EMBL/GenBank/DDBJ databases">
        <title>A high-quality apple genome assembly.</title>
        <authorList>
            <person name="Hu J."/>
        </authorList>
    </citation>
    <scope>NUCLEOTIDE SEQUENCE [LARGE SCALE GENOMIC DNA]</scope>
    <source>
        <strain evidence="7">cv. HFTH1</strain>
        <tissue evidence="6">Young leaf</tissue>
    </source>
</reference>
<comment type="subcellular location">
    <subcellularLocation>
        <location evidence="1">Nucleus</location>
    </subcellularLocation>
</comment>
<keyword evidence="7" id="KW-1185">Reference proteome</keyword>
<evidence type="ECO:0000256" key="2">
    <source>
        <dbReference type="ARBA" id="ARBA00007267"/>
    </source>
</evidence>
<dbReference type="InterPro" id="IPR044522">
    <property type="entry name" value="TSO1-like"/>
</dbReference>
<dbReference type="STRING" id="3750.A0A498ILT2"/>
<dbReference type="GO" id="GO:0005634">
    <property type="term" value="C:nucleus"/>
    <property type="evidence" value="ECO:0007669"/>
    <property type="project" value="UniProtKB-SubCell"/>
</dbReference>
<dbReference type="InterPro" id="IPR005172">
    <property type="entry name" value="CRC"/>
</dbReference>
<dbReference type="GO" id="GO:0003700">
    <property type="term" value="F:DNA-binding transcription factor activity"/>
    <property type="evidence" value="ECO:0007669"/>
    <property type="project" value="InterPro"/>
</dbReference>
<dbReference type="EMBL" id="RDQH01000338">
    <property type="protein sequence ID" value="RXH82411.1"/>
    <property type="molecule type" value="Genomic_DNA"/>
</dbReference>
<evidence type="ECO:0000256" key="4">
    <source>
        <dbReference type="SAM" id="MobiDB-lite"/>
    </source>
</evidence>
<comment type="similarity">
    <text evidence="2">Belongs to the lin-54 family.</text>
</comment>
<name>A0A498ILT2_MALDO</name>
<evidence type="ECO:0000256" key="1">
    <source>
        <dbReference type="ARBA" id="ARBA00004123"/>
    </source>
</evidence>
<dbReference type="Pfam" id="PF03638">
    <property type="entry name" value="TCR"/>
    <property type="match status" value="2"/>
</dbReference>
<sequence>MDTPLKNQITPTTPLPAKYEDSPVFNYISNLSPIEPVKSVGNDHHTFNSLAFASLPSIFASPQNLSVPETRFLLRRHHFSDSPKPESFQSGNRNSKSDGVPVSVEQAYLGTDQPECFASGSSSDVEVASAVPTENLEPPVEFLNTLKYSSGSPHRNDVHHLKGRHSFFERETHLRRIRRVEQKKDAAACDLVRLISDDQLKFDLTTIKENCAGHDPKPVDPGEISFMSNILRDNDIEVEESAGPIDSCEECELGKVSNQPEGIRGTKETDQAPAILSETLLDKLNVNDPSGIVDEKSLNCIHSSCKPSSQSYAIRRRCLDFERPAAHKRKSIDASGGSLALPQSSCEVASVEKQLVQTIKGCDYSSSRLPGIGLHLNALATSSESNLSKVVKHDISESRAINFPNSKISSTSLTPSEVSCDESCKNKAQVAETPPQPVGESLACKRCNCKRSKCLKLYCDCFAAGLYCIEPCSCQECFNKPNYENIVLENRKLIESRNPLAFAPKVTASAVAIPQYGEETNSTPSSARHKRGCNCRKSSCLKKYCECFQGGAGCGILCRCVGCKNTFGRKDESKQAEVGGDESVVPNKDALNVSLPTVRDQDLPMARSGICRPPPDQLTSSSNGKQKIFSLHSVVSSPQLEKHLQAIPEDGTLETLASSGSHKSSSPNSKRVSPPHSGSEFGSAWRGGRKLVLRSIPPFPTLESPRKQ</sequence>
<accession>A0A498ILT2</accession>
<evidence type="ECO:0000313" key="7">
    <source>
        <dbReference type="Proteomes" id="UP000290289"/>
    </source>
</evidence>
<dbReference type="PANTHER" id="PTHR46159">
    <property type="entry name" value="PROTEIN TESMIN/TSO1-LIKE CXC 2"/>
    <property type="match status" value="1"/>
</dbReference>
<dbReference type="InterPro" id="IPR033467">
    <property type="entry name" value="Tesmin/TSO1-like_CXC"/>
</dbReference>
<evidence type="ECO:0000259" key="5">
    <source>
        <dbReference type="PROSITE" id="PS51634"/>
    </source>
</evidence>
<feature type="domain" description="CRC" evidence="5">
    <location>
        <begin position="443"/>
        <end position="568"/>
    </location>
</feature>
<keyword evidence="3" id="KW-0539">Nucleus</keyword>
<organism evidence="6 7">
    <name type="scientific">Malus domestica</name>
    <name type="common">Apple</name>
    <name type="synonym">Pyrus malus</name>
    <dbReference type="NCBI Taxonomy" id="3750"/>
    <lineage>
        <taxon>Eukaryota</taxon>
        <taxon>Viridiplantae</taxon>
        <taxon>Streptophyta</taxon>
        <taxon>Embryophyta</taxon>
        <taxon>Tracheophyta</taxon>
        <taxon>Spermatophyta</taxon>
        <taxon>Magnoliopsida</taxon>
        <taxon>eudicotyledons</taxon>
        <taxon>Gunneridae</taxon>
        <taxon>Pentapetalae</taxon>
        <taxon>rosids</taxon>
        <taxon>fabids</taxon>
        <taxon>Rosales</taxon>
        <taxon>Rosaceae</taxon>
        <taxon>Amygdaloideae</taxon>
        <taxon>Maleae</taxon>
        <taxon>Malus</taxon>
    </lineage>
</organism>
<feature type="region of interest" description="Disordered" evidence="4">
    <location>
        <begin position="655"/>
        <end position="687"/>
    </location>
</feature>
<protein>
    <recommendedName>
        <fullName evidence="5">CRC domain-containing protein</fullName>
    </recommendedName>
</protein>
<evidence type="ECO:0000256" key="3">
    <source>
        <dbReference type="ARBA" id="ARBA00023242"/>
    </source>
</evidence>
<feature type="compositionally biased region" description="Low complexity" evidence="4">
    <location>
        <begin position="658"/>
        <end position="675"/>
    </location>
</feature>
<feature type="region of interest" description="Disordered" evidence="4">
    <location>
        <begin position="578"/>
        <end position="623"/>
    </location>
</feature>
<dbReference type="PROSITE" id="PS51634">
    <property type="entry name" value="CRC"/>
    <property type="match status" value="1"/>
</dbReference>
<evidence type="ECO:0000313" key="6">
    <source>
        <dbReference type="EMBL" id="RXH82411.1"/>
    </source>
</evidence>
<proteinExistence type="inferred from homology"/>
<dbReference type="SMART" id="SM01114">
    <property type="entry name" value="CXC"/>
    <property type="match status" value="2"/>
</dbReference>
<gene>
    <name evidence="6" type="ORF">DVH24_036752</name>
</gene>
<feature type="region of interest" description="Disordered" evidence="4">
    <location>
        <begin position="80"/>
        <end position="99"/>
    </location>
</feature>
<dbReference type="Proteomes" id="UP000290289">
    <property type="component" value="Chromosome 12"/>
</dbReference>
<comment type="caution">
    <text evidence="6">The sequence shown here is derived from an EMBL/GenBank/DDBJ whole genome shotgun (WGS) entry which is preliminary data.</text>
</comment>
<dbReference type="AlphaFoldDB" id="A0A498ILT2"/>